<dbReference type="Proteomes" id="UP000606600">
    <property type="component" value="Unassembled WGS sequence"/>
</dbReference>
<dbReference type="EMBL" id="JACWMY010000016">
    <property type="protein sequence ID" value="MBD1367061.1"/>
    <property type="molecule type" value="Genomic_DNA"/>
</dbReference>
<protein>
    <recommendedName>
        <fullName evidence="4">Outer membrane protein with beta-barrel domain</fullName>
    </recommendedName>
</protein>
<name>A0ABR7WXP6_9SPHI</name>
<evidence type="ECO:0000313" key="2">
    <source>
        <dbReference type="EMBL" id="MBD1367061.1"/>
    </source>
</evidence>
<evidence type="ECO:0008006" key="4">
    <source>
        <dbReference type="Google" id="ProtNLM"/>
    </source>
</evidence>
<sequence length="183" mass="19560">MKTAQKLLLTTLTFIVLFISATANAQSVPKSKWRFGIGVDGLLPVGSFRDAVNAGIGITPRLQYGIADNVALTFTSGFYHFFTKPLYVPAGFLGAGQRMQNDLDIIPVKFGIKAFVSSNIYLGAEVGAGFEVDNGGGDSKLIASPGIGYASKKWDVGLRYESFSGQSRNYGLLGLRIAYGFGL</sequence>
<dbReference type="RefSeq" id="WP_191191693.1">
    <property type="nucleotide sequence ID" value="NZ_JACWMY010000016.1"/>
</dbReference>
<organism evidence="2 3">
    <name type="scientific">Mucilaginibacter pankratovii</name>
    <dbReference type="NCBI Taxonomy" id="2772110"/>
    <lineage>
        <taxon>Bacteria</taxon>
        <taxon>Pseudomonadati</taxon>
        <taxon>Bacteroidota</taxon>
        <taxon>Sphingobacteriia</taxon>
        <taxon>Sphingobacteriales</taxon>
        <taxon>Sphingobacteriaceae</taxon>
        <taxon>Mucilaginibacter</taxon>
    </lineage>
</organism>
<accession>A0ABR7WXP6</accession>
<evidence type="ECO:0000256" key="1">
    <source>
        <dbReference type="SAM" id="SignalP"/>
    </source>
</evidence>
<feature type="chain" id="PRO_5047445447" description="Outer membrane protein with beta-barrel domain" evidence="1">
    <location>
        <begin position="26"/>
        <end position="183"/>
    </location>
</feature>
<keyword evidence="1" id="KW-0732">Signal</keyword>
<proteinExistence type="predicted"/>
<gene>
    <name evidence="2" type="ORF">IDJ77_24835</name>
</gene>
<keyword evidence="3" id="KW-1185">Reference proteome</keyword>
<feature type="signal peptide" evidence="1">
    <location>
        <begin position="1"/>
        <end position="25"/>
    </location>
</feature>
<comment type="caution">
    <text evidence="2">The sequence shown here is derived from an EMBL/GenBank/DDBJ whole genome shotgun (WGS) entry which is preliminary data.</text>
</comment>
<reference evidence="2 3" key="1">
    <citation type="submission" date="2020-09" db="EMBL/GenBank/DDBJ databases">
        <title>Novel species of Mucilaginibacter isolated from a glacier on the Tibetan Plateau.</title>
        <authorList>
            <person name="Liu Q."/>
            <person name="Xin Y.-H."/>
        </authorList>
    </citation>
    <scope>NUCLEOTIDE SEQUENCE [LARGE SCALE GENOMIC DNA]</scope>
    <source>
        <strain evidence="2 3">ZT4R22</strain>
    </source>
</reference>
<evidence type="ECO:0000313" key="3">
    <source>
        <dbReference type="Proteomes" id="UP000606600"/>
    </source>
</evidence>